<dbReference type="PROSITE" id="PS51093">
    <property type="entry name" value="PTS_EIIA_TYPE_1"/>
    <property type="match status" value="1"/>
</dbReference>
<feature type="transmembrane region" description="Helical" evidence="12">
    <location>
        <begin position="386"/>
        <end position="419"/>
    </location>
</feature>
<dbReference type="CDD" id="cd00212">
    <property type="entry name" value="PTS_IIB_glc"/>
    <property type="match status" value="1"/>
</dbReference>
<dbReference type="Pfam" id="PF02378">
    <property type="entry name" value="PTS_EIIC"/>
    <property type="match status" value="1"/>
</dbReference>
<feature type="transmembrane region" description="Helical" evidence="12">
    <location>
        <begin position="146"/>
        <end position="163"/>
    </location>
</feature>
<evidence type="ECO:0000259" key="14">
    <source>
        <dbReference type="PROSITE" id="PS51098"/>
    </source>
</evidence>
<dbReference type="AlphaFoldDB" id="A0AAW3YTB5"/>
<dbReference type="InterPro" id="IPR018113">
    <property type="entry name" value="PTrfase_EIIB_Cys"/>
</dbReference>
<dbReference type="InterPro" id="IPR011297">
    <property type="entry name" value="PTS_IIABC_b_glu"/>
</dbReference>
<dbReference type="EMBL" id="JACXBF010000269">
    <property type="protein sequence ID" value="MBD2801310.1"/>
    <property type="molecule type" value="Genomic_DNA"/>
</dbReference>
<evidence type="ECO:0000256" key="1">
    <source>
        <dbReference type="ARBA" id="ARBA00004651"/>
    </source>
</evidence>
<keyword evidence="4" id="KW-0762">Sugar transport</keyword>
<dbReference type="Gene3D" id="3.30.1360.60">
    <property type="entry name" value="Glucose permease domain IIB"/>
    <property type="match status" value="1"/>
</dbReference>
<dbReference type="GO" id="GO:0009401">
    <property type="term" value="P:phosphoenolpyruvate-dependent sugar phosphotransferase system"/>
    <property type="evidence" value="ECO:0007669"/>
    <property type="project" value="UniProtKB-KW"/>
</dbReference>
<dbReference type="InterPro" id="IPR001127">
    <property type="entry name" value="PTS_EIIA_1_perm"/>
</dbReference>
<organism evidence="16">
    <name type="scientific">Xenorhabdus szentirmaii</name>
    <dbReference type="NCBI Taxonomy" id="290112"/>
    <lineage>
        <taxon>Bacteria</taxon>
        <taxon>Pseudomonadati</taxon>
        <taxon>Pseudomonadota</taxon>
        <taxon>Gammaproteobacteria</taxon>
        <taxon>Enterobacterales</taxon>
        <taxon>Morganellaceae</taxon>
        <taxon>Xenorhabdus</taxon>
    </lineage>
</organism>
<keyword evidence="6" id="KW-0598">Phosphotransferase system</keyword>
<dbReference type="Pfam" id="PF00358">
    <property type="entry name" value="PTS_EIIA_1"/>
    <property type="match status" value="1"/>
</dbReference>
<dbReference type="NCBIfam" id="TIGR00830">
    <property type="entry name" value="PTBA"/>
    <property type="match status" value="1"/>
</dbReference>
<reference evidence="16" key="1">
    <citation type="submission" date="2020-09" db="EMBL/GenBank/DDBJ databases">
        <authorList>
            <person name="Palma L."/>
            <person name="Caballero P."/>
            <person name="Berry C."/>
            <person name="Del Valle E."/>
        </authorList>
    </citation>
    <scope>NUCLEOTIDE SEQUENCE</scope>
    <source>
        <strain evidence="16">M</strain>
    </source>
</reference>
<dbReference type="GO" id="GO:0015771">
    <property type="term" value="P:trehalose transport"/>
    <property type="evidence" value="ECO:0007669"/>
    <property type="project" value="TreeGrafter"/>
</dbReference>
<keyword evidence="7 12" id="KW-0812">Transmembrane</keyword>
<dbReference type="InterPro" id="IPR036878">
    <property type="entry name" value="Glu_permease_IIB"/>
</dbReference>
<protein>
    <submittedName>
        <fullName evidence="16">PTS beta-glucoside transporter subunit IIABC</fullName>
    </submittedName>
</protein>
<dbReference type="InterPro" id="IPR011055">
    <property type="entry name" value="Dup_hybrid_motif"/>
</dbReference>
<dbReference type="Proteomes" id="UP001193920">
    <property type="component" value="Unassembled WGS sequence"/>
</dbReference>
<evidence type="ECO:0000256" key="6">
    <source>
        <dbReference type="ARBA" id="ARBA00022683"/>
    </source>
</evidence>
<dbReference type="FunFam" id="2.70.70.10:FF:000001">
    <property type="entry name" value="PTS system glucose-specific IIA component"/>
    <property type="match status" value="1"/>
</dbReference>
<feature type="domain" description="PTS EIIA type-1" evidence="13">
    <location>
        <begin position="497"/>
        <end position="601"/>
    </location>
</feature>
<evidence type="ECO:0000256" key="9">
    <source>
        <dbReference type="ARBA" id="ARBA00022989"/>
    </source>
</evidence>
<dbReference type="NCBIfam" id="TIGR01995">
    <property type="entry name" value="PTS-II-ABC-beta"/>
    <property type="match status" value="1"/>
</dbReference>
<comment type="subcellular location">
    <subcellularLocation>
        <location evidence="1">Cell membrane</location>
        <topology evidence="1">Multi-pass membrane protein</topology>
    </subcellularLocation>
</comment>
<dbReference type="InterPro" id="IPR003352">
    <property type="entry name" value="PTS_EIIC"/>
</dbReference>
<dbReference type="GO" id="GO:0016301">
    <property type="term" value="F:kinase activity"/>
    <property type="evidence" value="ECO:0007669"/>
    <property type="project" value="UniProtKB-KW"/>
</dbReference>
<reference evidence="16" key="2">
    <citation type="journal article" date="2024" name="Toxins">
        <title>Genome Sequence Analysis of Native Xenorhabdus Strains Isolated from Entomopathogenic Nematodes in Argentina.</title>
        <authorList>
            <person name="Palma L."/>
            <person name="Frizzo L."/>
            <person name="Kaiser S."/>
            <person name="Berry C."/>
            <person name="Caballero P."/>
            <person name="Bode H.B."/>
            <person name="Del Valle E.E."/>
        </authorList>
    </citation>
    <scope>NUCLEOTIDE SEQUENCE</scope>
    <source>
        <strain evidence="16">M</strain>
    </source>
</reference>
<evidence type="ECO:0000256" key="5">
    <source>
        <dbReference type="ARBA" id="ARBA00022679"/>
    </source>
</evidence>
<evidence type="ECO:0000256" key="12">
    <source>
        <dbReference type="SAM" id="Phobius"/>
    </source>
</evidence>
<dbReference type="PROSITE" id="PS01035">
    <property type="entry name" value="PTS_EIIB_TYPE_1_CYS"/>
    <property type="match status" value="1"/>
</dbReference>
<sequence>MNYPILAREILEGVGGKENIVSLIHCATRLRFKLQDHRLADIDKLKANPDIIMVLESGGQFQVVIGNEVKGVYQAIQQVLAPNDEMPSETKTAGKKDKLFERFIDIISGIFTPFLGIMAASGILKGFLAVAITLNWFSQDSGTYRIWYAASDSLFYFFPLLLGYTAGKKFGGNPFITMGIGGALVHPLITSAFEASTAAGGTTEYFLGIPLSFLNYSSSVIPIIFASWVSCEVEKKLDARLPSTIKLFITPLACLMLVVPLVFLIIGPTAEWLSQLLAQGYQAIYGFAPALAGAVMGAIWQVCVMFGLHWGLVPIAINNITVMGHDTLAPLLLPAVIGQAGAALGVFLRTRDAKLKVLSGSAVTAGIFGITEPAVYGVTLPYRRPFIFGCAAGSAGGFVVGYYQSAVYSMGLVNIFTFMQMIPPSGINHTVWGAIIGTLLAFFISVALTWMFGLPAVTTPPVEKQADESQPESQPVGSHCVFMPADGCVIPLEQVKDPAFASGLLGQGVAIIPEEGCIFSPVTGQVVSLFQTKHAIGIKSESGIDVLIHIGIDTVKLDGKYFTALVQQDAFVKAGEALIQFDRQAILDAGFDLTTPVIVSNNENDSSIECLAASKIAASKVEKGSPLLFVKYSS</sequence>
<evidence type="ECO:0000256" key="3">
    <source>
        <dbReference type="ARBA" id="ARBA00022475"/>
    </source>
</evidence>
<dbReference type="PROSITE" id="PS51103">
    <property type="entry name" value="PTS_EIIC_TYPE_1"/>
    <property type="match status" value="1"/>
</dbReference>
<keyword evidence="9 12" id="KW-1133">Transmembrane helix</keyword>
<dbReference type="RefSeq" id="WP_323859814.1">
    <property type="nucleotide sequence ID" value="NZ_JACXBF010000269.1"/>
</dbReference>
<comment type="caution">
    <text evidence="16">The sequence shown here is derived from an EMBL/GenBank/DDBJ whole genome shotgun (WGS) entry which is preliminary data.</text>
</comment>
<feature type="transmembrane region" description="Helical" evidence="12">
    <location>
        <begin position="175"/>
        <end position="193"/>
    </location>
</feature>
<evidence type="ECO:0000256" key="10">
    <source>
        <dbReference type="ARBA" id="ARBA00023136"/>
    </source>
</evidence>
<dbReference type="SUPFAM" id="SSF51261">
    <property type="entry name" value="Duplicated hybrid motif"/>
    <property type="match status" value="1"/>
</dbReference>
<accession>A0AAW3YTB5</accession>
<dbReference type="GO" id="GO:0005886">
    <property type="term" value="C:plasma membrane"/>
    <property type="evidence" value="ECO:0007669"/>
    <property type="project" value="UniProtKB-SubCell"/>
</dbReference>
<feature type="domain" description="PTS EIIB type-1" evidence="14">
    <location>
        <begin position="4"/>
        <end position="86"/>
    </location>
</feature>
<feature type="transmembrane region" description="Helical" evidence="12">
    <location>
        <begin position="106"/>
        <end position="134"/>
    </location>
</feature>
<feature type="transmembrane region" description="Helical" evidence="12">
    <location>
        <begin position="205"/>
        <end position="226"/>
    </location>
</feature>
<feature type="transmembrane region" description="Helical" evidence="12">
    <location>
        <begin position="287"/>
        <end position="308"/>
    </location>
</feature>
<dbReference type="InterPro" id="IPR013013">
    <property type="entry name" value="PTS_EIIC_1"/>
</dbReference>
<evidence type="ECO:0000259" key="15">
    <source>
        <dbReference type="PROSITE" id="PS51103"/>
    </source>
</evidence>
<dbReference type="PROSITE" id="PS51098">
    <property type="entry name" value="PTS_EIIB_TYPE_1"/>
    <property type="match status" value="1"/>
</dbReference>
<evidence type="ECO:0000256" key="2">
    <source>
        <dbReference type="ARBA" id="ARBA00022448"/>
    </source>
</evidence>
<evidence type="ECO:0000256" key="4">
    <source>
        <dbReference type="ARBA" id="ARBA00022597"/>
    </source>
</evidence>
<evidence type="ECO:0000256" key="8">
    <source>
        <dbReference type="ARBA" id="ARBA00022777"/>
    </source>
</evidence>
<dbReference type="InterPro" id="IPR001996">
    <property type="entry name" value="PTS_IIB_1"/>
</dbReference>
<feature type="domain" description="PTS EIIC type-1" evidence="15">
    <location>
        <begin position="105"/>
        <end position="464"/>
    </location>
</feature>
<gene>
    <name evidence="16" type="primary">bglF</name>
    <name evidence="16" type="ORF">ID854_12785</name>
</gene>
<evidence type="ECO:0000313" key="16">
    <source>
        <dbReference type="EMBL" id="MBD2801310.1"/>
    </source>
</evidence>
<keyword evidence="2" id="KW-0813">Transport</keyword>
<dbReference type="PANTHER" id="PTHR30175">
    <property type="entry name" value="PHOSPHOTRANSFERASE SYSTEM TRANSPORT PROTEIN"/>
    <property type="match status" value="1"/>
</dbReference>
<proteinExistence type="predicted"/>
<dbReference type="PROSITE" id="PS00371">
    <property type="entry name" value="PTS_EIIA_TYPE_1_HIS"/>
    <property type="match status" value="1"/>
</dbReference>
<feature type="active site" description="Phosphocysteine intermediate; for EIIB activity" evidence="11">
    <location>
        <position position="26"/>
    </location>
</feature>
<name>A0AAW3YTB5_9GAMM</name>
<dbReference type="NCBIfam" id="NF007335">
    <property type="entry name" value="PRK09824.1"/>
    <property type="match status" value="1"/>
</dbReference>
<dbReference type="GO" id="GO:0008982">
    <property type="term" value="F:protein-N(PI)-phosphohistidine-sugar phosphotransferase activity"/>
    <property type="evidence" value="ECO:0007669"/>
    <property type="project" value="InterPro"/>
</dbReference>
<feature type="transmembrane region" description="Helical" evidence="12">
    <location>
        <begin position="431"/>
        <end position="452"/>
    </location>
</feature>
<dbReference type="InterPro" id="IPR050558">
    <property type="entry name" value="PTS_Sugar-Specific_Components"/>
</dbReference>
<evidence type="ECO:0000256" key="11">
    <source>
        <dbReference type="PROSITE-ProRule" id="PRU00421"/>
    </source>
</evidence>
<keyword evidence="5" id="KW-0808">Transferase</keyword>
<dbReference type="Gene3D" id="2.70.70.10">
    <property type="entry name" value="Glucose Permease (Domain IIA)"/>
    <property type="match status" value="1"/>
</dbReference>
<keyword evidence="3" id="KW-1003">Cell membrane</keyword>
<dbReference type="GO" id="GO:0090589">
    <property type="term" value="F:protein-phosphocysteine-trehalose phosphotransferase system transporter activity"/>
    <property type="evidence" value="ECO:0007669"/>
    <property type="project" value="TreeGrafter"/>
</dbReference>
<evidence type="ECO:0000256" key="7">
    <source>
        <dbReference type="ARBA" id="ARBA00022692"/>
    </source>
</evidence>
<dbReference type="Pfam" id="PF00367">
    <property type="entry name" value="PTS_EIIB"/>
    <property type="match status" value="1"/>
</dbReference>
<keyword evidence="8" id="KW-0418">Kinase</keyword>
<evidence type="ECO:0000259" key="13">
    <source>
        <dbReference type="PROSITE" id="PS51093"/>
    </source>
</evidence>
<dbReference type="SUPFAM" id="SSF55604">
    <property type="entry name" value="Glucose permease domain IIB"/>
    <property type="match status" value="1"/>
</dbReference>
<feature type="transmembrane region" description="Helical" evidence="12">
    <location>
        <begin position="328"/>
        <end position="348"/>
    </location>
</feature>
<dbReference type="PANTHER" id="PTHR30175:SF1">
    <property type="entry name" value="PTS SYSTEM ARBUTIN-, CELLOBIOSE-, AND SALICIN-SPECIFIC EIIBC COMPONENT-RELATED"/>
    <property type="match status" value="1"/>
</dbReference>
<feature type="transmembrane region" description="Helical" evidence="12">
    <location>
        <begin position="247"/>
        <end position="267"/>
    </location>
</feature>
<dbReference type="FunFam" id="3.30.1360.60:FF:000001">
    <property type="entry name" value="PTS system glucose-specific IIBC component PtsG"/>
    <property type="match status" value="1"/>
</dbReference>
<keyword evidence="10 12" id="KW-0472">Membrane</keyword>